<dbReference type="PANTHER" id="PTHR12131:SF1">
    <property type="entry name" value="ATP-DEPENDENT RNA HELICASE SUPV3L1, MITOCHONDRIAL-RELATED"/>
    <property type="match status" value="1"/>
</dbReference>
<dbReference type="Pfam" id="PF00271">
    <property type="entry name" value="Helicase_C"/>
    <property type="match status" value="1"/>
</dbReference>
<dbReference type="GO" id="GO:0055087">
    <property type="term" value="C:Ski complex"/>
    <property type="evidence" value="ECO:0007669"/>
    <property type="project" value="TreeGrafter"/>
</dbReference>
<dbReference type="PROSITE" id="PS51192">
    <property type="entry name" value="HELICASE_ATP_BIND_1"/>
    <property type="match status" value="1"/>
</dbReference>
<dbReference type="InterPro" id="IPR011545">
    <property type="entry name" value="DEAD/DEAH_box_helicase_dom"/>
</dbReference>
<reference evidence="7" key="1">
    <citation type="journal article" date="2020" name="Nature">
        <title>Giant virus diversity and host interactions through global metagenomics.</title>
        <authorList>
            <person name="Schulz F."/>
            <person name="Roux S."/>
            <person name="Paez-Espino D."/>
            <person name="Jungbluth S."/>
            <person name="Walsh D.A."/>
            <person name="Denef V.J."/>
            <person name="McMahon K.D."/>
            <person name="Konstantinidis K.T."/>
            <person name="Eloe-Fadrosh E.A."/>
            <person name="Kyrpides N.C."/>
            <person name="Woyke T."/>
        </authorList>
    </citation>
    <scope>NUCLEOTIDE SEQUENCE</scope>
    <source>
        <strain evidence="7">GVMAG-M-3300023174-24</strain>
    </source>
</reference>
<dbReference type="InterPro" id="IPR050699">
    <property type="entry name" value="RNA-DNA_Helicase"/>
</dbReference>
<dbReference type="PANTHER" id="PTHR12131">
    <property type="entry name" value="ATP-DEPENDENT RNA AND DNA HELICASE"/>
    <property type="match status" value="1"/>
</dbReference>
<feature type="domain" description="Helicase ATP-binding" evidence="5">
    <location>
        <begin position="38"/>
        <end position="218"/>
    </location>
</feature>
<organism evidence="7">
    <name type="scientific">viral metagenome</name>
    <dbReference type="NCBI Taxonomy" id="1070528"/>
    <lineage>
        <taxon>unclassified sequences</taxon>
        <taxon>metagenomes</taxon>
        <taxon>organismal metagenomes</taxon>
    </lineage>
</organism>
<protein>
    <recommendedName>
        <fullName evidence="8">Helicase</fullName>
    </recommendedName>
</protein>
<dbReference type="GO" id="GO:0070478">
    <property type="term" value="P:nuclear-transcribed mRNA catabolic process, 3'-5' exonucleolytic nonsense-mediated decay"/>
    <property type="evidence" value="ECO:0007669"/>
    <property type="project" value="TreeGrafter"/>
</dbReference>
<dbReference type="GO" id="GO:0003676">
    <property type="term" value="F:nucleic acid binding"/>
    <property type="evidence" value="ECO:0007669"/>
    <property type="project" value="InterPro"/>
</dbReference>
<sequence length="853" mass="99089">MVKICDCESPYPSENETTYIEYFNQFPFELSNFQKYAIESIVEGNHVLVTAHTGSGKTLPAEFAIEYFVSKGKKVIYTSPIKALSNQKFYEFTKKFPHISFGILTGDIKSNPEADVLIMTTEILQNTLYKKNAMSMTATGSSQPSLPLTTTFDMDLNNELACVIFDEVHYINDPDRGKVWEETIMMLPRHVQMVMLSATLDKPEKFALWCENRGETRDQHQHQPHTHKQVYLTSTNHRVVPLTHYTFMTTTSAIFKLIKDKQLENEIKEHTNKIIPIQSPTGIFNEPLYHKNKKMLTLLENKNLRMKRTHVLNQVTKYMVENNMLPALCFVLSRKQLEICAKEITTNLLEDDSKVSYTIKRECESIIRKLPNFEEYLNLPEYINIVYLLEKGIAIHHAGIMPVLREMIELLYSKGYIKLLFATETFAVGINMPTKSVIFTDVNKFDGNGMRMLYSHEYTQMAGRAGRRGIDTVGNVIHLTNLFKNVELNQYRSMMKGRPQTLSSKFKISYNLLFNLIETGEQQFLNYIKRSMIQEDVVSTCTFLTDKLDELNNQIIKLNERLDTTQTPRCILEEQRNLIIAKPTSTNKKRKQIEREIQDNLDAFRNIQNDMKILDQYYDSKEQYNETKTEIDSNNMFLDNNVNILLKLLEVDGFIMQSSRENDCEQHSQYNLTEKGCIASGLREIHCLAFANFIEKKLYEGLSGRQLCGVFSCFTNISINEDYKAYNVDTSDTSVKNTIKYLKSEYEDYLKKEELYQINTGVEYMMHYDLIEYIMKWYSCENVEECKLLLQTMLSEKEIFLGEFVKAILKINNISNEMERIAENMGAIGFLKELRNIPLNTLKFVVTNQSLYV</sequence>
<accession>A0A6C0DMM4</accession>
<evidence type="ECO:0008006" key="8">
    <source>
        <dbReference type="Google" id="ProtNLM"/>
    </source>
</evidence>
<dbReference type="GO" id="GO:0005524">
    <property type="term" value="F:ATP binding"/>
    <property type="evidence" value="ECO:0007669"/>
    <property type="project" value="UniProtKB-KW"/>
</dbReference>
<dbReference type="AlphaFoldDB" id="A0A6C0DMM4"/>
<dbReference type="PROSITE" id="PS51194">
    <property type="entry name" value="HELICASE_CTER"/>
    <property type="match status" value="1"/>
</dbReference>
<keyword evidence="1" id="KW-0547">Nucleotide-binding</keyword>
<evidence type="ECO:0000256" key="3">
    <source>
        <dbReference type="ARBA" id="ARBA00022806"/>
    </source>
</evidence>
<evidence type="ECO:0000313" key="7">
    <source>
        <dbReference type="EMBL" id="QHT17534.1"/>
    </source>
</evidence>
<dbReference type="Gene3D" id="1.10.3380.30">
    <property type="match status" value="1"/>
</dbReference>
<evidence type="ECO:0000259" key="6">
    <source>
        <dbReference type="PROSITE" id="PS51194"/>
    </source>
</evidence>
<evidence type="ECO:0000259" key="5">
    <source>
        <dbReference type="PROSITE" id="PS51192"/>
    </source>
</evidence>
<evidence type="ECO:0000256" key="4">
    <source>
        <dbReference type="ARBA" id="ARBA00022840"/>
    </source>
</evidence>
<feature type="domain" description="Helicase C-terminal" evidence="6">
    <location>
        <begin position="314"/>
        <end position="506"/>
    </location>
</feature>
<dbReference type="InterPro" id="IPR012961">
    <property type="entry name" value="Ski2/MTR4_C"/>
</dbReference>
<dbReference type="InterPro" id="IPR001650">
    <property type="entry name" value="Helicase_C-like"/>
</dbReference>
<dbReference type="InterPro" id="IPR027417">
    <property type="entry name" value="P-loop_NTPase"/>
</dbReference>
<evidence type="ECO:0000256" key="2">
    <source>
        <dbReference type="ARBA" id="ARBA00022801"/>
    </source>
</evidence>
<evidence type="ECO:0000256" key="1">
    <source>
        <dbReference type="ARBA" id="ARBA00022741"/>
    </source>
</evidence>
<proteinExistence type="predicted"/>
<dbReference type="SUPFAM" id="SSF52540">
    <property type="entry name" value="P-loop containing nucleoside triphosphate hydrolases"/>
    <property type="match status" value="1"/>
</dbReference>
<dbReference type="SMART" id="SM00490">
    <property type="entry name" value="HELICc"/>
    <property type="match status" value="1"/>
</dbReference>
<dbReference type="Gene3D" id="3.40.50.300">
    <property type="entry name" value="P-loop containing nucleotide triphosphate hydrolases"/>
    <property type="match status" value="2"/>
</dbReference>
<keyword evidence="2" id="KW-0378">Hydrolase</keyword>
<dbReference type="CDD" id="cd18795">
    <property type="entry name" value="SF2_C_Ski2"/>
    <property type="match status" value="1"/>
</dbReference>
<dbReference type="SMART" id="SM00487">
    <property type="entry name" value="DEXDc"/>
    <property type="match status" value="1"/>
</dbReference>
<dbReference type="Pfam" id="PF08148">
    <property type="entry name" value="DSHCT"/>
    <property type="match status" value="1"/>
</dbReference>
<dbReference type="Pfam" id="PF00270">
    <property type="entry name" value="DEAD"/>
    <property type="match status" value="1"/>
</dbReference>
<dbReference type="InterPro" id="IPR014001">
    <property type="entry name" value="Helicase_ATP-bd"/>
</dbReference>
<dbReference type="GO" id="GO:0004386">
    <property type="term" value="F:helicase activity"/>
    <property type="evidence" value="ECO:0007669"/>
    <property type="project" value="UniProtKB-KW"/>
</dbReference>
<dbReference type="GO" id="GO:0016787">
    <property type="term" value="F:hydrolase activity"/>
    <property type="evidence" value="ECO:0007669"/>
    <property type="project" value="UniProtKB-KW"/>
</dbReference>
<dbReference type="EMBL" id="MN739642">
    <property type="protein sequence ID" value="QHT17534.1"/>
    <property type="molecule type" value="Genomic_DNA"/>
</dbReference>
<name>A0A6C0DMM4_9ZZZZ</name>
<keyword evidence="3" id="KW-0347">Helicase</keyword>
<keyword evidence="4" id="KW-0067">ATP-binding</keyword>